<evidence type="ECO:0000313" key="3">
    <source>
        <dbReference type="RefSeq" id="XP_026673870.1"/>
    </source>
</evidence>
<dbReference type="Proteomes" id="UP000694925">
    <property type="component" value="Unplaced"/>
</dbReference>
<keyword evidence="2" id="KW-1185">Reference proteome</keyword>
<dbReference type="RefSeq" id="XP_026673870.1">
    <property type="nucleotide sequence ID" value="XM_026818069.1"/>
</dbReference>
<feature type="region of interest" description="Disordered" evidence="1">
    <location>
        <begin position="1"/>
        <end position="35"/>
    </location>
</feature>
<dbReference type="AlphaFoldDB" id="A0AAJ7WFV9"/>
<evidence type="ECO:0000256" key="1">
    <source>
        <dbReference type="SAM" id="MobiDB-lite"/>
    </source>
</evidence>
<feature type="compositionally biased region" description="Low complexity" evidence="1">
    <location>
        <begin position="1"/>
        <end position="16"/>
    </location>
</feature>
<evidence type="ECO:0000313" key="2">
    <source>
        <dbReference type="Proteomes" id="UP000694925"/>
    </source>
</evidence>
<protein>
    <submittedName>
        <fullName evidence="3">Uncharacterized protein LOC113463815</fullName>
    </submittedName>
</protein>
<dbReference type="GeneID" id="113463815"/>
<feature type="compositionally biased region" description="Polar residues" evidence="1">
    <location>
        <begin position="17"/>
        <end position="35"/>
    </location>
</feature>
<proteinExistence type="predicted"/>
<name>A0AAJ7WFV9_9HYME</name>
<organism evidence="2 3">
    <name type="scientific">Ceratina calcarata</name>
    <dbReference type="NCBI Taxonomy" id="156304"/>
    <lineage>
        <taxon>Eukaryota</taxon>
        <taxon>Metazoa</taxon>
        <taxon>Ecdysozoa</taxon>
        <taxon>Arthropoda</taxon>
        <taxon>Hexapoda</taxon>
        <taxon>Insecta</taxon>
        <taxon>Pterygota</taxon>
        <taxon>Neoptera</taxon>
        <taxon>Endopterygota</taxon>
        <taxon>Hymenoptera</taxon>
        <taxon>Apocrita</taxon>
        <taxon>Aculeata</taxon>
        <taxon>Apoidea</taxon>
        <taxon>Anthophila</taxon>
        <taxon>Apidae</taxon>
        <taxon>Ceratina</taxon>
        <taxon>Zadontomerus</taxon>
    </lineage>
</organism>
<reference evidence="3" key="1">
    <citation type="submission" date="2025-08" db="UniProtKB">
        <authorList>
            <consortium name="RefSeq"/>
        </authorList>
    </citation>
    <scope>IDENTIFICATION</scope>
    <source>
        <tissue evidence="3">Whole body</tissue>
    </source>
</reference>
<gene>
    <name evidence="3" type="primary">LOC113463815</name>
</gene>
<sequence length="93" mass="10941">MNSSTLSSGTLSHSSGQRTPESQDSELTSVGNQTSKILNQIKSELQDQKQQERLLRELHLKRVQSLKKELDYIKATEWRYQPMDWYMDRNNRN</sequence>
<accession>A0AAJ7WFV9</accession>
<dbReference type="KEGG" id="ccal:113463815"/>